<reference evidence="2 3" key="1">
    <citation type="submission" date="2024-03" db="EMBL/GenBank/DDBJ databases">
        <title>Aureococcus anophagefferens CCMP1851 and Kratosvirus quantuckense: Draft genome of a second virus-susceptible host strain in the model system.</title>
        <authorList>
            <person name="Chase E."/>
            <person name="Truchon A.R."/>
            <person name="Schepens W."/>
            <person name="Wilhelm S.W."/>
        </authorList>
    </citation>
    <scope>NUCLEOTIDE SEQUENCE [LARGE SCALE GENOMIC DNA]</scope>
    <source>
        <strain evidence="2 3">CCMP1851</strain>
    </source>
</reference>
<name>A0ABR1FUW0_AURAN</name>
<evidence type="ECO:0000313" key="2">
    <source>
        <dbReference type="EMBL" id="KAK7239078.1"/>
    </source>
</evidence>
<accession>A0ABR1FUW0</accession>
<gene>
    <name evidence="2" type="ORF">SO694_0002701</name>
</gene>
<comment type="caution">
    <text evidence="2">The sequence shown here is derived from an EMBL/GenBank/DDBJ whole genome shotgun (WGS) entry which is preliminary data.</text>
</comment>
<sequence>MSSRSSGSLSVGSVSAPSESMVKRLRRRSSPSLMLPEQQEVATLSPFKTSIAPSPPASARVAPASTAATASAPRWERTALSLPPTTRGAEASRLCFR</sequence>
<feature type="region of interest" description="Disordered" evidence="1">
    <location>
        <begin position="1"/>
        <end position="97"/>
    </location>
</feature>
<dbReference type="Proteomes" id="UP001363151">
    <property type="component" value="Unassembled WGS sequence"/>
</dbReference>
<evidence type="ECO:0000256" key="1">
    <source>
        <dbReference type="SAM" id="MobiDB-lite"/>
    </source>
</evidence>
<proteinExistence type="predicted"/>
<organism evidence="2 3">
    <name type="scientific">Aureococcus anophagefferens</name>
    <name type="common">Harmful bloom alga</name>
    <dbReference type="NCBI Taxonomy" id="44056"/>
    <lineage>
        <taxon>Eukaryota</taxon>
        <taxon>Sar</taxon>
        <taxon>Stramenopiles</taxon>
        <taxon>Ochrophyta</taxon>
        <taxon>Pelagophyceae</taxon>
        <taxon>Pelagomonadales</taxon>
        <taxon>Pelagomonadaceae</taxon>
        <taxon>Aureococcus</taxon>
    </lineage>
</organism>
<feature type="compositionally biased region" description="Low complexity" evidence="1">
    <location>
        <begin position="49"/>
        <end position="73"/>
    </location>
</feature>
<evidence type="ECO:0000313" key="3">
    <source>
        <dbReference type="Proteomes" id="UP001363151"/>
    </source>
</evidence>
<keyword evidence="3" id="KW-1185">Reference proteome</keyword>
<dbReference type="EMBL" id="JBBJCI010000226">
    <property type="protein sequence ID" value="KAK7239078.1"/>
    <property type="molecule type" value="Genomic_DNA"/>
</dbReference>
<feature type="compositionally biased region" description="Low complexity" evidence="1">
    <location>
        <begin position="1"/>
        <end position="20"/>
    </location>
</feature>
<protein>
    <submittedName>
        <fullName evidence="2">Uncharacterized protein</fullName>
    </submittedName>
</protein>